<dbReference type="InterPro" id="IPR029063">
    <property type="entry name" value="SAM-dependent_MTases_sf"/>
</dbReference>
<accession>X7FAS7</accession>
<dbReference type="OrthoDB" id="9777638at2"/>
<evidence type="ECO:0000259" key="4">
    <source>
        <dbReference type="Pfam" id="PF13649"/>
    </source>
</evidence>
<dbReference type="Gene3D" id="3.40.50.150">
    <property type="entry name" value="Vaccinia Virus protein VP39"/>
    <property type="match status" value="1"/>
</dbReference>
<evidence type="ECO:0000256" key="2">
    <source>
        <dbReference type="ARBA" id="ARBA00022679"/>
    </source>
</evidence>
<keyword evidence="3" id="KW-0949">S-adenosyl-L-methionine</keyword>
<reference evidence="5 6" key="1">
    <citation type="submission" date="2014-01" db="EMBL/GenBank/DDBJ databases">
        <title>Roseivivax isoporae LMG 25204 Genome Sequencing.</title>
        <authorList>
            <person name="Lai Q."/>
            <person name="Li G."/>
            <person name="Shao Z."/>
        </authorList>
    </citation>
    <scope>NUCLEOTIDE SEQUENCE [LARGE SCALE GENOMIC DNA]</scope>
    <source>
        <strain evidence="5 6">LMG 25204</strain>
    </source>
</reference>
<keyword evidence="2 5" id="KW-0808">Transferase</keyword>
<dbReference type="CDD" id="cd02440">
    <property type="entry name" value="AdoMet_MTases"/>
    <property type="match status" value="1"/>
</dbReference>
<evidence type="ECO:0000256" key="1">
    <source>
        <dbReference type="ARBA" id="ARBA00022603"/>
    </source>
</evidence>
<comment type="caution">
    <text evidence="5">The sequence shown here is derived from an EMBL/GenBank/DDBJ whole genome shotgun (WGS) entry which is preliminary data.</text>
</comment>
<dbReference type="GO" id="GO:0008168">
    <property type="term" value="F:methyltransferase activity"/>
    <property type="evidence" value="ECO:0007669"/>
    <property type="project" value="UniProtKB-KW"/>
</dbReference>
<evidence type="ECO:0000313" key="6">
    <source>
        <dbReference type="Proteomes" id="UP000023430"/>
    </source>
</evidence>
<dbReference type="Proteomes" id="UP000023430">
    <property type="component" value="Unassembled WGS sequence"/>
</dbReference>
<gene>
    <name evidence="5" type="ORF">RISW2_01865</name>
</gene>
<sequence>MTGAPGGSPNAAQAEAWGGDMGRRWAARTADLEAQMAGVLDVLLDRAALAPGERVLDIGCGAGGSTRAAARAVGPSGSALGLDISAPLLALARERAPDNARFVQADAQVHGFDGPPFDAALSRFGVMFFDDPVAAFANIRSALAPGGRLVMACWAGPEGNPWFTDPRDAAVARLGPVPQGDPDAAGPMAFRDPSRVLPILAAAGFADAGVETVTPDLHLPDGWAAMERMLPEIGPIPGILRERGGTQEDLRAILGTLHARWRDRIGPDGIRLPARVRIYAARA</sequence>
<dbReference type="AlphaFoldDB" id="X7FAS7"/>
<protein>
    <submittedName>
        <fullName evidence="5">Methyltransferase</fullName>
    </submittedName>
</protein>
<keyword evidence="6" id="KW-1185">Reference proteome</keyword>
<proteinExistence type="predicted"/>
<dbReference type="STRING" id="1449351.RISW2_01865"/>
<keyword evidence="1 5" id="KW-0489">Methyltransferase</keyword>
<dbReference type="PATRIC" id="fig|1449351.3.peg.1776"/>
<dbReference type="eggNOG" id="COG2226">
    <property type="taxonomic scope" value="Bacteria"/>
</dbReference>
<dbReference type="PANTHER" id="PTHR43464:SF19">
    <property type="entry name" value="UBIQUINONE BIOSYNTHESIS O-METHYLTRANSFERASE, MITOCHONDRIAL"/>
    <property type="match status" value="1"/>
</dbReference>
<feature type="domain" description="Methyltransferase" evidence="4">
    <location>
        <begin position="55"/>
        <end position="147"/>
    </location>
</feature>
<dbReference type="GO" id="GO:0032259">
    <property type="term" value="P:methylation"/>
    <property type="evidence" value="ECO:0007669"/>
    <property type="project" value="UniProtKB-KW"/>
</dbReference>
<dbReference type="RefSeq" id="WP_043769241.1">
    <property type="nucleotide sequence ID" value="NZ_JAME01000011.1"/>
</dbReference>
<dbReference type="SUPFAM" id="SSF53335">
    <property type="entry name" value="S-adenosyl-L-methionine-dependent methyltransferases"/>
    <property type="match status" value="1"/>
</dbReference>
<dbReference type="InterPro" id="IPR041698">
    <property type="entry name" value="Methyltransf_25"/>
</dbReference>
<dbReference type="EMBL" id="JAME01000011">
    <property type="protein sequence ID" value="ETX29184.1"/>
    <property type="molecule type" value="Genomic_DNA"/>
</dbReference>
<organism evidence="5 6">
    <name type="scientific">Roseivivax isoporae LMG 25204</name>
    <dbReference type="NCBI Taxonomy" id="1449351"/>
    <lineage>
        <taxon>Bacteria</taxon>
        <taxon>Pseudomonadati</taxon>
        <taxon>Pseudomonadota</taxon>
        <taxon>Alphaproteobacteria</taxon>
        <taxon>Rhodobacterales</taxon>
        <taxon>Roseobacteraceae</taxon>
        <taxon>Roseivivax</taxon>
    </lineage>
</organism>
<evidence type="ECO:0000313" key="5">
    <source>
        <dbReference type="EMBL" id="ETX29184.1"/>
    </source>
</evidence>
<dbReference type="Pfam" id="PF13649">
    <property type="entry name" value="Methyltransf_25"/>
    <property type="match status" value="1"/>
</dbReference>
<name>X7FAS7_9RHOB</name>
<evidence type="ECO:0000256" key="3">
    <source>
        <dbReference type="ARBA" id="ARBA00022691"/>
    </source>
</evidence>
<dbReference type="PANTHER" id="PTHR43464">
    <property type="entry name" value="METHYLTRANSFERASE"/>
    <property type="match status" value="1"/>
</dbReference>